<evidence type="ECO:0000313" key="3">
    <source>
        <dbReference type="Proteomes" id="UP000217954"/>
    </source>
</evidence>
<accession>A0A1Z4ET96</accession>
<proteinExistence type="predicted"/>
<name>A0A1Z4ET96_9MYCO</name>
<sequence>MNRRRPVIAVAVTVALLAIVAAIAIPRFTERTLRITAQFEDTVGLYEGNAVSLLGMQIGEVTAIAPQDGYVEVQIDVDGGVDLPADVHAVTVSTSILTDRHVELTPPYRGGPKLKNGDALGLMRTRTPVEFDRTLTMVDKLSRALGGDGQGQGPLADLVGASSQIATGNGEKLKETLGQLSHALRLGTDQGAGSQKNIQSIVANLAELTQASADNDTAIREFGSNLRQLSDILADENLGAGTTGAKVNQILAQATALLENNRDRLKNTVNDFGVVTTAISDYRREMSEFFDLLPLVVDNFDRAIDPNAGVVRAHLSIDKVLLDGQFAKEVCNLIQKKQLGCATGTMQDYAPDFGLTSMLQIMAETR</sequence>
<organism evidence="2 3">
    <name type="scientific">[Mycobacterium] stephanolepidis</name>
    <dbReference type="NCBI Taxonomy" id="1520670"/>
    <lineage>
        <taxon>Bacteria</taxon>
        <taxon>Bacillati</taxon>
        <taxon>Actinomycetota</taxon>
        <taxon>Actinomycetes</taxon>
        <taxon>Mycobacteriales</taxon>
        <taxon>Mycobacteriaceae</taxon>
        <taxon>Mycobacteroides</taxon>
    </lineage>
</organism>
<dbReference type="InterPro" id="IPR005693">
    <property type="entry name" value="Mce"/>
</dbReference>
<dbReference type="OrthoDB" id="4516955at2"/>
<dbReference type="GO" id="GO:0005576">
    <property type="term" value="C:extracellular region"/>
    <property type="evidence" value="ECO:0007669"/>
    <property type="project" value="TreeGrafter"/>
</dbReference>
<keyword evidence="3" id="KW-1185">Reference proteome</keyword>
<dbReference type="InterPro" id="IPR003399">
    <property type="entry name" value="Mce/MlaD"/>
</dbReference>
<gene>
    <name evidence="2" type="ORF">MSTE_00855</name>
</gene>
<evidence type="ECO:0000259" key="1">
    <source>
        <dbReference type="Pfam" id="PF02470"/>
    </source>
</evidence>
<dbReference type="InterPro" id="IPR052336">
    <property type="entry name" value="MlaD_Phospholipid_Transporter"/>
</dbReference>
<dbReference type="PANTHER" id="PTHR33371:SF4">
    <property type="entry name" value="INTERMEMBRANE PHOSPHOLIPID TRANSPORT SYSTEM BINDING PROTEIN MLAD"/>
    <property type="match status" value="1"/>
</dbReference>
<reference evidence="2 3" key="2">
    <citation type="journal article" date="2017" name="Int. J. Syst. Evol. Microbiol.">
        <title>Mycobacterium stephanolepidis sp. nov., a rapidly growing species related to Mycobacterium chelonae, isolated from marine teleost fish, Stephanolepis cirrhifer.</title>
        <authorList>
            <person name="Fukano H."/>
            <person name="Wada S."/>
            <person name="Kurata O."/>
            <person name="Katayama K."/>
            <person name="Fujiwara N."/>
            <person name="Hoshino Y."/>
        </authorList>
    </citation>
    <scope>NUCLEOTIDE SEQUENCE [LARGE SCALE GENOMIC DNA]</scope>
    <source>
        <strain evidence="2 3">NJB0901</strain>
    </source>
</reference>
<dbReference type="KEGG" id="mste:MSTE_00855"/>
<dbReference type="AlphaFoldDB" id="A0A1Z4ET96"/>
<dbReference type="NCBIfam" id="TIGR00996">
    <property type="entry name" value="Mtu_fam_mce"/>
    <property type="match status" value="1"/>
</dbReference>
<dbReference type="Proteomes" id="UP000217954">
    <property type="component" value="Chromosome"/>
</dbReference>
<evidence type="ECO:0000313" key="2">
    <source>
        <dbReference type="EMBL" id="BAX96190.1"/>
    </source>
</evidence>
<dbReference type="EMBL" id="AP018165">
    <property type="protein sequence ID" value="BAX96190.1"/>
    <property type="molecule type" value="Genomic_DNA"/>
</dbReference>
<protein>
    <submittedName>
        <fullName evidence="2">Putative Mce family protein</fullName>
    </submittedName>
</protein>
<dbReference type="RefSeq" id="WP_096499265.1">
    <property type="nucleotide sequence ID" value="NZ_AP018165.1"/>
</dbReference>
<feature type="domain" description="Mce/MlaD" evidence="1">
    <location>
        <begin position="32"/>
        <end position="107"/>
    </location>
</feature>
<reference evidence="3" key="1">
    <citation type="journal article" date="2017" name="Genome Announc.">
        <title>Complete Genome Sequence of Mycobacterium stephanolepidis.</title>
        <authorList>
            <person name="Fukano H."/>
            <person name="Yoshida M."/>
            <person name="Katayama Y."/>
            <person name="Omatsu T."/>
            <person name="Mizutani T."/>
            <person name="Kurata O."/>
            <person name="Wada S."/>
            <person name="Hoshino Y."/>
        </authorList>
    </citation>
    <scope>NUCLEOTIDE SEQUENCE [LARGE SCALE GENOMIC DNA]</scope>
    <source>
        <strain evidence="3">NJB0901</strain>
    </source>
</reference>
<dbReference type="Pfam" id="PF02470">
    <property type="entry name" value="MlaD"/>
    <property type="match status" value="1"/>
</dbReference>
<dbReference type="PANTHER" id="PTHR33371">
    <property type="entry name" value="INTERMEMBRANE PHOSPHOLIPID TRANSPORT SYSTEM BINDING PROTEIN MLAD-RELATED"/>
    <property type="match status" value="1"/>
</dbReference>